<dbReference type="PANTHER" id="PTHR43133">
    <property type="entry name" value="RNA POLYMERASE ECF-TYPE SIGMA FACTO"/>
    <property type="match status" value="1"/>
</dbReference>
<keyword evidence="3" id="KW-0731">Sigma factor</keyword>
<feature type="domain" description="RNA polymerase sigma factor 70 region 4 type 2" evidence="7">
    <location>
        <begin position="151"/>
        <end position="203"/>
    </location>
</feature>
<dbReference type="eggNOG" id="COG1595">
    <property type="taxonomic scope" value="Bacteria"/>
</dbReference>
<feature type="region of interest" description="Disordered" evidence="5">
    <location>
        <begin position="16"/>
        <end position="37"/>
    </location>
</feature>
<dbReference type="STRING" id="292459.STH1152"/>
<evidence type="ECO:0000256" key="3">
    <source>
        <dbReference type="ARBA" id="ARBA00023082"/>
    </source>
</evidence>
<dbReference type="Proteomes" id="UP000000417">
    <property type="component" value="Chromosome"/>
</dbReference>
<proteinExistence type="inferred from homology"/>
<dbReference type="GO" id="GO:0016987">
    <property type="term" value="F:sigma factor activity"/>
    <property type="evidence" value="ECO:0007669"/>
    <property type="project" value="UniProtKB-KW"/>
</dbReference>
<dbReference type="HOGENOM" id="CLU_047691_1_3_9"/>
<dbReference type="InterPro" id="IPR039425">
    <property type="entry name" value="RNA_pol_sigma-70-like"/>
</dbReference>
<reference evidence="8 9" key="1">
    <citation type="journal article" date="2004" name="Nucleic Acids Res.">
        <title>Genome sequence of Symbiobacterium thermophilum, an uncultivable bacterium that depends on microbial commensalism.</title>
        <authorList>
            <person name="Ueda K."/>
            <person name="Yamashita A."/>
            <person name="Ishikawa J."/>
            <person name="Shimada M."/>
            <person name="Watsuji T."/>
            <person name="Morimura K."/>
            <person name="Ikeda H."/>
            <person name="Hattori M."/>
            <person name="Beppu T."/>
        </authorList>
    </citation>
    <scope>NUCLEOTIDE SEQUENCE [LARGE SCALE GENOMIC DNA]</scope>
    <source>
        <strain evidence="9">T / IAM 14863</strain>
    </source>
</reference>
<dbReference type="InterPro" id="IPR036388">
    <property type="entry name" value="WH-like_DNA-bd_sf"/>
</dbReference>
<comment type="similarity">
    <text evidence="1">Belongs to the sigma-70 factor family. ECF subfamily.</text>
</comment>
<dbReference type="CDD" id="cd06171">
    <property type="entry name" value="Sigma70_r4"/>
    <property type="match status" value="1"/>
</dbReference>
<gene>
    <name evidence="8" type="ordered locus">STH1152</name>
</gene>
<feature type="domain" description="RNA polymerase sigma-70 region 2" evidence="6">
    <location>
        <begin position="51"/>
        <end position="117"/>
    </location>
</feature>
<evidence type="ECO:0000256" key="4">
    <source>
        <dbReference type="ARBA" id="ARBA00023163"/>
    </source>
</evidence>
<name>Q67QA6_SYMTH</name>
<keyword evidence="9" id="KW-1185">Reference proteome</keyword>
<dbReference type="PANTHER" id="PTHR43133:SF60">
    <property type="entry name" value="RNA POLYMERASE SIGMA FACTOR SIGV"/>
    <property type="match status" value="1"/>
</dbReference>
<keyword evidence="4" id="KW-0804">Transcription</keyword>
<dbReference type="EMBL" id="AP006840">
    <property type="protein sequence ID" value="BAD40137.1"/>
    <property type="molecule type" value="Genomic_DNA"/>
</dbReference>
<dbReference type="Pfam" id="PF08281">
    <property type="entry name" value="Sigma70_r4_2"/>
    <property type="match status" value="1"/>
</dbReference>
<evidence type="ECO:0000313" key="9">
    <source>
        <dbReference type="Proteomes" id="UP000000417"/>
    </source>
</evidence>
<accession>Q67QA6</accession>
<evidence type="ECO:0000259" key="7">
    <source>
        <dbReference type="Pfam" id="PF08281"/>
    </source>
</evidence>
<dbReference type="InterPro" id="IPR013325">
    <property type="entry name" value="RNA_pol_sigma_r2"/>
</dbReference>
<dbReference type="SUPFAM" id="SSF88946">
    <property type="entry name" value="Sigma2 domain of RNA polymerase sigma factors"/>
    <property type="match status" value="1"/>
</dbReference>
<dbReference type="InterPro" id="IPR013324">
    <property type="entry name" value="RNA_pol_sigma_r3/r4-like"/>
</dbReference>
<dbReference type="GO" id="GO:0006352">
    <property type="term" value="P:DNA-templated transcription initiation"/>
    <property type="evidence" value="ECO:0007669"/>
    <property type="project" value="InterPro"/>
</dbReference>
<dbReference type="InterPro" id="IPR014284">
    <property type="entry name" value="RNA_pol_sigma-70_dom"/>
</dbReference>
<evidence type="ECO:0000313" key="8">
    <source>
        <dbReference type="EMBL" id="BAD40137.1"/>
    </source>
</evidence>
<dbReference type="NCBIfam" id="TIGR02937">
    <property type="entry name" value="sigma70-ECF"/>
    <property type="match status" value="1"/>
</dbReference>
<evidence type="ECO:0000256" key="2">
    <source>
        <dbReference type="ARBA" id="ARBA00023015"/>
    </source>
</evidence>
<dbReference type="InterPro" id="IPR007627">
    <property type="entry name" value="RNA_pol_sigma70_r2"/>
</dbReference>
<sequence>MKPLRGGDVVESAGAAGGLGMVGTGDPLRAAETGGGETEARPAEAAVEAWIQQHGEAVLRLAYASLLNRAQAEDVFQEVFIRAYRHADRLRDPDRVRPWLLQVTMNACRDLRRSWWWRRTREGSGLEGLAEAGEGPAADPAAAAVRADVSQAVARAVRALPDGFRETVVLHYFEGLDAAEIARITGVRVGTVHSRLHRARQLLRRQLEAWGVEP</sequence>
<evidence type="ECO:0000256" key="5">
    <source>
        <dbReference type="SAM" id="MobiDB-lite"/>
    </source>
</evidence>
<dbReference type="Gene3D" id="1.10.10.10">
    <property type="entry name" value="Winged helix-like DNA-binding domain superfamily/Winged helix DNA-binding domain"/>
    <property type="match status" value="1"/>
</dbReference>
<dbReference type="AlphaFoldDB" id="Q67QA6"/>
<dbReference type="SUPFAM" id="SSF88659">
    <property type="entry name" value="Sigma3 and sigma4 domains of RNA polymerase sigma factors"/>
    <property type="match status" value="1"/>
</dbReference>
<organism evidence="8 9">
    <name type="scientific">Symbiobacterium thermophilum (strain DSM 24528 / JCM 14929 / IAM 14863 / T)</name>
    <dbReference type="NCBI Taxonomy" id="292459"/>
    <lineage>
        <taxon>Bacteria</taxon>
        <taxon>Bacillati</taxon>
        <taxon>Bacillota</taxon>
        <taxon>Clostridia</taxon>
        <taxon>Eubacteriales</taxon>
        <taxon>Symbiobacteriaceae</taxon>
        <taxon>Symbiobacterium</taxon>
    </lineage>
</organism>
<dbReference type="Gene3D" id="1.10.1740.10">
    <property type="match status" value="1"/>
</dbReference>
<dbReference type="KEGG" id="sth:STH1152"/>
<protein>
    <submittedName>
        <fullName evidence="8">RNA polymerase ECF-type sigma factor</fullName>
    </submittedName>
</protein>
<dbReference type="GO" id="GO:0003677">
    <property type="term" value="F:DNA binding"/>
    <property type="evidence" value="ECO:0007669"/>
    <property type="project" value="InterPro"/>
</dbReference>
<evidence type="ECO:0000259" key="6">
    <source>
        <dbReference type="Pfam" id="PF04542"/>
    </source>
</evidence>
<dbReference type="InterPro" id="IPR013249">
    <property type="entry name" value="RNA_pol_sigma70_r4_t2"/>
</dbReference>
<keyword evidence="2" id="KW-0805">Transcription regulation</keyword>
<dbReference type="Pfam" id="PF04542">
    <property type="entry name" value="Sigma70_r2"/>
    <property type="match status" value="1"/>
</dbReference>
<evidence type="ECO:0000256" key="1">
    <source>
        <dbReference type="ARBA" id="ARBA00010641"/>
    </source>
</evidence>